<name>A0AAW0DZK0_9AGAR</name>
<dbReference type="AlphaFoldDB" id="A0AAW0DZK0"/>
<dbReference type="Proteomes" id="UP001383192">
    <property type="component" value="Unassembled WGS sequence"/>
</dbReference>
<keyword evidence="3" id="KW-1185">Reference proteome</keyword>
<evidence type="ECO:0000313" key="2">
    <source>
        <dbReference type="EMBL" id="KAK7056321.1"/>
    </source>
</evidence>
<proteinExistence type="predicted"/>
<gene>
    <name evidence="2" type="ORF">VNI00_002874</name>
</gene>
<comment type="caution">
    <text evidence="2">The sequence shown here is derived from an EMBL/GenBank/DDBJ whole genome shotgun (WGS) entry which is preliminary data.</text>
</comment>
<dbReference type="EMBL" id="JAYKXP010000007">
    <property type="protein sequence ID" value="KAK7056321.1"/>
    <property type="molecule type" value="Genomic_DNA"/>
</dbReference>
<reference evidence="2 3" key="1">
    <citation type="submission" date="2024-01" db="EMBL/GenBank/DDBJ databases">
        <title>A draft genome for a cacao thread blight-causing isolate of Paramarasmius palmivorus.</title>
        <authorList>
            <person name="Baruah I.K."/>
            <person name="Bukari Y."/>
            <person name="Amoako-Attah I."/>
            <person name="Meinhardt L.W."/>
            <person name="Bailey B.A."/>
            <person name="Cohen S.P."/>
        </authorList>
    </citation>
    <scope>NUCLEOTIDE SEQUENCE [LARGE SCALE GENOMIC DNA]</scope>
    <source>
        <strain evidence="2 3">GH-12</strain>
    </source>
</reference>
<sequence>MHPIILPLYQGPSYLYSLSYIFAMVMMPQSHRRLQGRGHQDGSIPNAHRYPRMSVPIDGQQGQYVQHRDHAQHRLDSGPLNRAARSLPSEPQHGQGSYSTMLGLGKASSLPIATMCSAPGYINNVGYQEIYIPPACPQAQNVPEVVSGPRPPFTEMQNTSAYTNWTRESGALDAYRNESDHLPSVHRRGFSPIDMSLANLSSQGRMKEAVQLPTTRFQVSPPPFRSPSAPKIHNDELNKRVAFQNGHVTTKASSRCTNSVKHSAKREENDLGHPADSSMVGVFVRLLPEYLKEVFEEYAGESPDVLQTKLAKELTLLITKGHVLVKSIGPTIEVVTTALLSKKPHHQERREWDSFMRILSERTIKAYHIRRDWATETNDVEAFAGMLRLAQLIRVLFDNSYVKPELVMSRRSREIFASNQTKFRQVWGIALVQAYILRENLVVLKDILYRLGLEN</sequence>
<feature type="region of interest" description="Disordered" evidence="1">
    <location>
        <begin position="252"/>
        <end position="273"/>
    </location>
</feature>
<protein>
    <submittedName>
        <fullName evidence="2">Uncharacterized protein</fullName>
    </submittedName>
</protein>
<evidence type="ECO:0000256" key="1">
    <source>
        <dbReference type="SAM" id="MobiDB-lite"/>
    </source>
</evidence>
<organism evidence="2 3">
    <name type="scientific">Paramarasmius palmivorus</name>
    <dbReference type="NCBI Taxonomy" id="297713"/>
    <lineage>
        <taxon>Eukaryota</taxon>
        <taxon>Fungi</taxon>
        <taxon>Dikarya</taxon>
        <taxon>Basidiomycota</taxon>
        <taxon>Agaricomycotina</taxon>
        <taxon>Agaricomycetes</taxon>
        <taxon>Agaricomycetidae</taxon>
        <taxon>Agaricales</taxon>
        <taxon>Marasmiineae</taxon>
        <taxon>Marasmiaceae</taxon>
        <taxon>Paramarasmius</taxon>
    </lineage>
</organism>
<feature type="compositionally biased region" description="Polar residues" evidence="1">
    <location>
        <begin position="252"/>
        <end position="261"/>
    </location>
</feature>
<evidence type="ECO:0000313" key="3">
    <source>
        <dbReference type="Proteomes" id="UP001383192"/>
    </source>
</evidence>
<accession>A0AAW0DZK0</accession>